<dbReference type="AlphaFoldDB" id="A0A9N9D4Y2"/>
<sequence length="56" mass="6525">KLTLDNLRYLLKRAYDKEAIENTNKKMSELRKFYMELHIKNIASGTTGTIIKTGSY</sequence>
<gene>
    <name evidence="1" type="ORF">DEBURN_LOCUS10546</name>
</gene>
<organism evidence="1 2">
    <name type="scientific">Diversispora eburnea</name>
    <dbReference type="NCBI Taxonomy" id="1213867"/>
    <lineage>
        <taxon>Eukaryota</taxon>
        <taxon>Fungi</taxon>
        <taxon>Fungi incertae sedis</taxon>
        <taxon>Mucoromycota</taxon>
        <taxon>Glomeromycotina</taxon>
        <taxon>Glomeromycetes</taxon>
        <taxon>Diversisporales</taxon>
        <taxon>Diversisporaceae</taxon>
        <taxon>Diversispora</taxon>
    </lineage>
</organism>
<dbReference type="EMBL" id="CAJVPK010003273">
    <property type="protein sequence ID" value="CAG8625408.1"/>
    <property type="molecule type" value="Genomic_DNA"/>
</dbReference>
<evidence type="ECO:0000313" key="1">
    <source>
        <dbReference type="EMBL" id="CAG8625408.1"/>
    </source>
</evidence>
<name>A0A9N9D4Y2_9GLOM</name>
<dbReference type="Proteomes" id="UP000789706">
    <property type="component" value="Unassembled WGS sequence"/>
</dbReference>
<feature type="non-terminal residue" evidence="1">
    <location>
        <position position="1"/>
    </location>
</feature>
<proteinExistence type="predicted"/>
<keyword evidence="2" id="KW-1185">Reference proteome</keyword>
<evidence type="ECO:0000313" key="2">
    <source>
        <dbReference type="Proteomes" id="UP000789706"/>
    </source>
</evidence>
<reference evidence="1" key="1">
    <citation type="submission" date="2021-06" db="EMBL/GenBank/DDBJ databases">
        <authorList>
            <person name="Kallberg Y."/>
            <person name="Tangrot J."/>
            <person name="Rosling A."/>
        </authorList>
    </citation>
    <scope>NUCLEOTIDE SEQUENCE</scope>
    <source>
        <strain evidence="1">AZ414A</strain>
    </source>
</reference>
<comment type="caution">
    <text evidence="1">The sequence shown here is derived from an EMBL/GenBank/DDBJ whole genome shotgun (WGS) entry which is preliminary data.</text>
</comment>
<accession>A0A9N9D4Y2</accession>
<dbReference type="OrthoDB" id="2481459at2759"/>
<protein>
    <submittedName>
        <fullName evidence="1">9599_t:CDS:1</fullName>
    </submittedName>
</protein>